<evidence type="ECO:0000256" key="8">
    <source>
        <dbReference type="ARBA" id="ARBA00023268"/>
    </source>
</evidence>
<dbReference type="OrthoDB" id="444592at2759"/>
<feature type="region of interest" description="Disordered" evidence="10">
    <location>
        <begin position="290"/>
        <end position="309"/>
    </location>
</feature>
<dbReference type="GO" id="GO:0008270">
    <property type="term" value="F:zinc ion binding"/>
    <property type="evidence" value="ECO:0007669"/>
    <property type="project" value="InterPro"/>
</dbReference>
<dbReference type="Pfam" id="PF21218">
    <property type="entry name" value="Fpg-like_C"/>
    <property type="match status" value="1"/>
</dbReference>
<dbReference type="AlphaFoldDB" id="A0A5B8MIH6"/>
<evidence type="ECO:0000256" key="2">
    <source>
        <dbReference type="ARBA" id="ARBA00009409"/>
    </source>
</evidence>
<dbReference type="InterPro" id="IPR010979">
    <property type="entry name" value="Ribosomal_uS13-like_H2TH"/>
</dbReference>
<reference evidence="12 13" key="1">
    <citation type="submission" date="2018-07" db="EMBL/GenBank/DDBJ databases">
        <title>The complete nuclear genome of the prasinophyte Chloropicon primus (CCMP1205).</title>
        <authorList>
            <person name="Pombert J.-F."/>
            <person name="Otis C."/>
            <person name="Turmel M."/>
            <person name="Lemieux C."/>
        </authorList>
    </citation>
    <scope>NUCLEOTIDE SEQUENCE [LARGE SCALE GENOMIC DNA]</scope>
    <source>
        <strain evidence="12 13">CCMP1205</strain>
    </source>
</reference>
<keyword evidence="8" id="KW-0511">Multifunctional enzyme</keyword>
<dbReference type="Gene3D" id="1.10.8.50">
    <property type="match status" value="1"/>
</dbReference>
<dbReference type="SMART" id="SM00898">
    <property type="entry name" value="Fapy_DNA_glyco"/>
    <property type="match status" value="1"/>
</dbReference>
<evidence type="ECO:0000259" key="11">
    <source>
        <dbReference type="PROSITE" id="PS51068"/>
    </source>
</evidence>
<keyword evidence="5" id="KW-0238">DNA-binding</keyword>
<comment type="similarity">
    <text evidence="2">Belongs to the FPG family.</text>
</comment>
<dbReference type="GO" id="GO:0006284">
    <property type="term" value="P:base-excision repair"/>
    <property type="evidence" value="ECO:0007669"/>
    <property type="project" value="InterPro"/>
</dbReference>
<dbReference type="SUPFAM" id="SSF81624">
    <property type="entry name" value="N-terminal domain of MutM-like DNA repair proteins"/>
    <property type="match status" value="1"/>
</dbReference>
<evidence type="ECO:0000256" key="1">
    <source>
        <dbReference type="ARBA" id="ARBA00001668"/>
    </source>
</evidence>
<keyword evidence="13" id="KW-1185">Reference proteome</keyword>
<evidence type="ECO:0000256" key="6">
    <source>
        <dbReference type="ARBA" id="ARBA00023204"/>
    </source>
</evidence>
<dbReference type="GO" id="GO:0003906">
    <property type="term" value="F:DNA-(apurinic or apyrimidinic site) endonuclease activity"/>
    <property type="evidence" value="ECO:0007669"/>
    <property type="project" value="InterPro"/>
</dbReference>
<evidence type="ECO:0000256" key="10">
    <source>
        <dbReference type="SAM" id="MobiDB-lite"/>
    </source>
</evidence>
<name>A0A5B8MIH6_9CHLO</name>
<dbReference type="PANTHER" id="PTHR22993">
    <property type="entry name" value="FORMAMIDOPYRIMIDINE-DNA GLYCOSYLASE"/>
    <property type="match status" value="1"/>
</dbReference>
<dbReference type="PANTHER" id="PTHR22993:SF9">
    <property type="entry name" value="FORMAMIDOPYRIMIDINE-DNA GLYCOSYLASE"/>
    <property type="match status" value="1"/>
</dbReference>
<dbReference type="Pfam" id="PF01149">
    <property type="entry name" value="Fapy_DNA_glyco"/>
    <property type="match status" value="1"/>
</dbReference>
<comment type="catalytic activity">
    <reaction evidence="1">
        <text>Hydrolysis of DNA containing ring-opened 7-methylguanine residues, releasing 2,6-diamino-4-hydroxy-5-(N-methyl)formamidopyrimidine.</text>
        <dbReference type="EC" id="3.2.2.23"/>
    </reaction>
</comment>
<evidence type="ECO:0000313" key="12">
    <source>
        <dbReference type="EMBL" id="QDZ19465.1"/>
    </source>
</evidence>
<organism evidence="12 13">
    <name type="scientific">Chloropicon primus</name>
    <dbReference type="NCBI Taxonomy" id="1764295"/>
    <lineage>
        <taxon>Eukaryota</taxon>
        <taxon>Viridiplantae</taxon>
        <taxon>Chlorophyta</taxon>
        <taxon>Chloropicophyceae</taxon>
        <taxon>Chloropicales</taxon>
        <taxon>Chloropicaceae</taxon>
        <taxon>Chloropicon</taxon>
    </lineage>
</organism>
<dbReference type="GO" id="GO:0005634">
    <property type="term" value="C:nucleus"/>
    <property type="evidence" value="ECO:0007669"/>
    <property type="project" value="TreeGrafter"/>
</dbReference>
<dbReference type="SMART" id="SM01232">
    <property type="entry name" value="H2TH"/>
    <property type="match status" value="1"/>
</dbReference>
<dbReference type="PROSITE" id="PS51068">
    <property type="entry name" value="FPG_CAT"/>
    <property type="match status" value="1"/>
</dbReference>
<dbReference type="FunFam" id="1.10.8.50:FF:000009">
    <property type="entry name" value="Formamidopyrimidine-DNA glycosylase"/>
    <property type="match status" value="1"/>
</dbReference>
<dbReference type="GO" id="GO:0003684">
    <property type="term" value="F:damaged DNA binding"/>
    <property type="evidence" value="ECO:0007669"/>
    <property type="project" value="InterPro"/>
</dbReference>
<dbReference type="STRING" id="1764295.A0A5B8MIH6"/>
<dbReference type="EMBL" id="CP031036">
    <property type="protein sequence ID" value="QDZ19465.1"/>
    <property type="molecule type" value="Genomic_DNA"/>
</dbReference>
<dbReference type="Pfam" id="PF06831">
    <property type="entry name" value="H2TH"/>
    <property type="match status" value="1"/>
</dbReference>
<feature type="domain" description="Formamidopyrimidine-DNA glycosylase catalytic" evidence="11">
    <location>
        <begin position="2"/>
        <end position="145"/>
    </location>
</feature>
<dbReference type="Proteomes" id="UP000316726">
    <property type="component" value="Chromosome 3"/>
</dbReference>
<evidence type="ECO:0000256" key="9">
    <source>
        <dbReference type="ARBA" id="ARBA00023295"/>
    </source>
</evidence>
<dbReference type="SUPFAM" id="SSF46946">
    <property type="entry name" value="S13-like H2TH domain"/>
    <property type="match status" value="1"/>
</dbReference>
<evidence type="ECO:0000313" key="13">
    <source>
        <dbReference type="Proteomes" id="UP000316726"/>
    </source>
</evidence>
<dbReference type="Gene3D" id="3.20.190.10">
    <property type="entry name" value="MutM-like, N-terminal"/>
    <property type="match status" value="1"/>
</dbReference>
<keyword evidence="6" id="KW-0234">DNA repair</keyword>
<evidence type="ECO:0000256" key="4">
    <source>
        <dbReference type="ARBA" id="ARBA00022801"/>
    </source>
</evidence>
<evidence type="ECO:0000256" key="5">
    <source>
        <dbReference type="ARBA" id="ARBA00023125"/>
    </source>
</evidence>
<evidence type="ECO:0000256" key="3">
    <source>
        <dbReference type="ARBA" id="ARBA00022763"/>
    </source>
</evidence>
<protein>
    <submittedName>
        <fullName evidence="12">Formamidopyrimidine-DNA glycosylase</fullName>
    </submittedName>
</protein>
<dbReference type="InterPro" id="IPR035937">
    <property type="entry name" value="FPG_N"/>
</dbReference>
<dbReference type="InterPro" id="IPR012319">
    <property type="entry name" value="FPG_cat"/>
</dbReference>
<proteinExistence type="inferred from homology"/>
<gene>
    <name evidence="12" type="ORF">A3770_03p19830</name>
</gene>
<accession>A0A5B8MIH6</accession>
<keyword evidence="9" id="KW-0326">Glycosidase</keyword>
<dbReference type="GO" id="GO:0016829">
    <property type="term" value="F:lyase activity"/>
    <property type="evidence" value="ECO:0007669"/>
    <property type="project" value="UniProtKB-KW"/>
</dbReference>
<dbReference type="InterPro" id="IPR015886">
    <property type="entry name" value="H2TH_FPG"/>
</dbReference>
<keyword evidence="4" id="KW-0378">Hydrolase</keyword>
<keyword evidence="7" id="KW-0456">Lyase</keyword>
<dbReference type="GO" id="GO:0008534">
    <property type="term" value="F:oxidized purine nucleobase lesion DNA N-glycosylase activity"/>
    <property type="evidence" value="ECO:0007669"/>
    <property type="project" value="UniProtKB-EC"/>
</dbReference>
<evidence type="ECO:0000256" key="7">
    <source>
        <dbReference type="ARBA" id="ARBA00023239"/>
    </source>
</evidence>
<sequence length="309" mass="34077">MPELPEVERAKDLIRDEVVGRTIVEVNNVDDHKVIQGVDEPKELEKHLVGWKVTGVKRKGKYLVLELEEGGGNSPSSSDSDSASKQWITAHFGMTGSFLVKGLKPGIVYKSFDVDESSWPPRFWKVCVVFSDGTELSFVDARRFGRFKISRCDPMLSKPLCDLGPDALLEPPSCTELHNLLLQRKGAIKAVLLDQSFLSGIGNWVGDEILFQSSIHPEQPANTLTADQSRALHSAMEHVLVTATSANADSSKFPSSWLFHSRWTGKKATKVEGGKQVKFITVGGRTSAFVPSVQKKTGRADSKKRKSRS</sequence>
<dbReference type="InterPro" id="IPR049332">
    <property type="entry name" value="Fpg-like_C"/>
</dbReference>
<keyword evidence="3" id="KW-0227">DNA damage</keyword>